<feature type="compositionally biased region" description="Basic and acidic residues" evidence="1">
    <location>
        <begin position="91"/>
        <end position="102"/>
    </location>
</feature>
<evidence type="ECO:0000313" key="3">
    <source>
        <dbReference type="EMBL" id="KAK4772388.1"/>
    </source>
</evidence>
<feature type="region of interest" description="Disordered" evidence="1">
    <location>
        <begin position="91"/>
        <end position="110"/>
    </location>
</feature>
<keyword evidence="4" id="KW-1185">Reference proteome</keyword>
<dbReference type="PANTHER" id="PTHR21193">
    <property type="entry name" value="OXIDOREDUCTASE-LIKE DOMAIN-CONTAINING PROTEIN 1"/>
    <property type="match status" value="1"/>
</dbReference>
<dbReference type="Pfam" id="PF09791">
    <property type="entry name" value="Oxidored-like"/>
    <property type="match status" value="1"/>
</dbReference>
<name>A0AAN7KXT8_TRANT</name>
<dbReference type="Proteomes" id="UP001346149">
    <property type="component" value="Unassembled WGS sequence"/>
</dbReference>
<evidence type="ECO:0000259" key="2">
    <source>
        <dbReference type="Pfam" id="PF09791"/>
    </source>
</evidence>
<gene>
    <name evidence="3" type="ORF">SAY86_014163</name>
</gene>
<proteinExistence type="predicted"/>
<dbReference type="AlphaFoldDB" id="A0AAN7KXT8"/>
<sequence>METARYCTLHLLLPTANHRRPQKREKNVRAATGESMARLRGAAALKSQTVAIMSSMIVRHRFQVLNRVFCATNARSPDPTVEEARDKVVAAAGEGEKADEVKLPPPPERPLPGDCCGSGCTRCVWDVYHEELQAYKDLIDKAKSSP</sequence>
<dbReference type="InterPro" id="IPR019180">
    <property type="entry name" value="Oxidoreductase-like_N"/>
</dbReference>
<organism evidence="3 4">
    <name type="scientific">Trapa natans</name>
    <name type="common">Water chestnut</name>
    <dbReference type="NCBI Taxonomy" id="22666"/>
    <lineage>
        <taxon>Eukaryota</taxon>
        <taxon>Viridiplantae</taxon>
        <taxon>Streptophyta</taxon>
        <taxon>Embryophyta</taxon>
        <taxon>Tracheophyta</taxon>
        <taxon>Spermatophyta</taxon>
        <taxon>Magnoliopsida</taxon>
        <taxon>eudicotyledons</taxon>
        <taxon>Gunneridae</taxon>
        <taxon>Pentapetalae</taxon>
        <taxon>rosids</taxon>
        <taxon>malvids</taxon>
        <taxon>Myrtales</taxon>
        <taxon>Lythraceae</taxon>
        <taxon>Trapa</taxon>
    </lineage>
</organism>
<feature type="domain" description="Oxidoreductase-like" evidence="2">
    <location>
        <begin position="101"/>
        <end position="143"/>
    </location>
</feature>
<dbReference type="InterPro" id="IPR039251">
    <property type="entry name" value="OXLD1"/>
</dbReference>
<reference evidence="3 4" key="1">
    <citation type="journal article" date="2023" name="Hortic Res">
        <title>Pangenome of water caltrop reveals structural variations and asymmetric subgenome divergence after allopolyploidization.</title>
        <authorList>
            <person name="Zhang X."/>
            <person name="Chen Y."/>
            <person name="Wang L."/>
            <person name="Yuan Y."/>
            <person name="Fang M."/>
            <person name="Shi L."/>
            <person name="Lu R."/>
            <person name="Comes H.P."/>
            <person name="Ma Y."/>
            <person name="Chen Y."/>
            <person name="Huang G."/>
            <person name="Zhou Y."/>
            <person name="Zheng Z."/>
            <person name="Qiu Y."/>
        </authorList>
    </citation>
    <scope>NUCLEOTIDE SEQUENCE [LARGE SCALE GENOMIC DNA]</scope>
    <source>
        <strain evidence="3">F231</strain>
    </source>
</reference>
<comment type="caution">
    <text evidence="3">The sequence shown here is derived from an EMBL/GenBank/DDBJ whole genome shotgun (WGS) entry which is preliminary data.</text>
</comment>
<evidence type="ECO:0000313" key="4">
    <source>
        <dbReference type="Proteomes" id="UP001346149"/>
    </source>
</evidence>
<protein>
    <recommendedName>
        <fullName evidence="2">Oxidoreductase-like domain-containing protein</fullName>
    </recommendedName>
</protein>
<dbReference type="EMBL" id="JAXQNO010000020">
    <property type="protein sequence ID" value="KAK4772388.1"/>
    <property type="molecule type" value="Genomic_DNA"/>
</dbReference>
<accession>A0AAN7KXT8</accession>
<dbReference type="PANTHER" id="PTHR21193:SF3">
    <property type="entry name" value="OXIDOREDUCTASE-LIKE DOMAIN-CONTAINING PROTEIN 1"/>
    <property type="match status" value="1"/>
</dbReference>
<evidence type="ECO:0000256" key="1">
    <source>
        <dbReference type="SAM" id="MobiDB-lite"/>
    </source>
</evidence>